<comment type="caution">
    <text evidence="2">The sequence shown here is derived from an EMBL/GenBank/DDBJ whole genome shotgun (WGS) entry which is preliminary data.</text>
</comment>
<protein>
    <recommendedName>
        <fullName evidence="1">Reverse transcriptase domain-containing protein</fullName>
    </recommendedName>
</protein>
<dbReference type="Pfam" id="PF00078">
    <property type="entry name" value="RVT_1"/>
    <property type="match status" value="1"/>
</dbReference>
<evidence type="ECO:0000313" key="2">
    <source>
        <dbReference type="EMBL" id="KAL3887478.1"/>
    </source>
</evidence>
<keyword evidence="3" id="KW-1185">Reference proteome</keyword>
<feature type="domain" description="Reverse transcriptase" evidence="1">
    <location>
        <begin position="1"/>
        <end position="129"/>
    </location>
</feature>
<dbReference type="AlphaFoldDB" id="A0ABD3XPT9"/>
<organism evidence="2 3">
    <name type="scientific">Sinanodonta woodiana</name>
    <name type="common">Chinese pond mussel</name>
    <name type="synonym">Anodonta woodiana</name>
    <dbReference type="NCBI Taxonomy" id="1069815"/>
    <lineage>
        <taxon>Eukaryota</taxon>
        <taxon>Metazoa</taxon>
        <taxon>Spiralia</taxon>
        <taxon>Lophotrochozoa</taxon>
        <taxon>Mollusca</taxon>
        <taxon>Bivalvia</taxon>
        <taxon>Autobranchia</taxon>
        <taxon>Heteroconchia</taxon>
        <taxon>Palaeoheterodonta</taxon>
        <taxon>Unionida</taxon>
        <taxon>Unionoidea</taxon>
        <taxon>Unionidae</taxon>
        <taxon>Unioninae</taxon>
        <taxon>Sinanodonta</taxon>
    </lineage>
</organism>
<dbReference type="Proteomes" id="UP001634394">
    <property type="component" value="Unassembled WGS sequence"/>
</dbReference>
<evidence type="ECO:0000259" key="1">
    <source>
        <dbReference type="PROSITE" id="PS50878"/>
    </source>
</evidence>
<name>A0ABD3XPT9_SINWO</name>
<dbReference type="EMBL" id="JBJQND010000002">
    <property type="protein sequence ID" value="KAL3887478.1"/>
    <property type="molecule type" value="Genomic_DNA"/>
</dbReference>
<proteinExistence type="predicted"/>
<sequence>MVYHEILLKKLNIYQCDEKTVRWFTSYLSKRTLHVYMNNILSEPETIRYGVPQGSILGPLLFILFINDLPLLLRDSISSTDLYADDTTLSDIQNKKHELKISLQNALNKLENWCTCNGMVVNTSKTKIK</sequence>
<dbReference type="PANTHER" id="PTHR33332">
    <property type="entry name" value="REVERSE TRANSCRIPTASE DOMAIN-CONTAINING PROTEIN"/>
    <property type="match status" value="1"/>
</dbReference>
<gene>
    <name evidence="2" type="ORF">ACJMK2_027419</name>
</gene>
<accession>A0ABD3XPT9</accession>
<reference evidence="2 3" key="1">
    <citation type="submission" date="2024-11" db="EMBL/GenBank/DDBJ databases">
        <title>Chromosome-level genome assembly of the freshwater bivalve Anodonta woodiana.</title>
        <authorList>
            <person name="Chen X."/>
        </authorList>
    </citation>
    <scope>NUCLEOTIDE SEQUENCE [LARGE SCALE GENOMIC DNA]</scope>
    <source>
        <strain evidence="2">MN2024</strain>
        <tissue evidence="2">Gills</tissue>
    </source>
</reference>
<dbReference type="InterPro" id="IPR000477">
    <property type="entry name" value="RT_dom"/>
</dbReference>
<dbReference type="PROSITE" id="PS50878">
    <property type="entry name" value="RT_POL"/>
    <property type="match status" value="1"/>
</dbReference>
<evidence type="ECO:0000313" key="3">
    <source>
        <dbReference type="Proteomes" id="UP001634394"/>
    </source>
</evidence>